<gene>
    <name evidence="1" type="ORF">ACH5RR_006655</name>
</gene>
<dbReference type="Proteomes" id="UP001630127">
    <property type="component" value="Unassembled WGS sequence"/>
</dbReference>
<comment type="caution">
    <text evidence="1">The sequence shown here is derived from an EMBL/GenBank/DDBJ whole genome shotgun (WGS) entry which is preliminary data.</text>
</comment>
<accession>A0ABD3AQ12</accession>
<dbReference type="InterPro" id="IPR038765">
    <property type="entry name" value="Papain-like_cys_pep_sf"/>
</dbReference>
<sequence length="167" mass="19519">MLVTVDYKLLCCFENNPVREVVSNWCTSCMVLANYSIDLCVYVGGTALALVLVDMPGRTIEIYDSMGRNKEKNAIRQEQLKRVVFKMDEALKFGFANEHKDDLRFDYGVYMMKFMDTCGLDISRRKEHFNFESTCERQRIAFDLAFNDTNVVRNLVIRGVRERQLRK</sequence>
<organism evidence="1 2">
    <name type="scientific">Cinchona calisaya</name>
    <dbReference type="NCBI Taxonomy" id="153742"/>
    <lineage>
        <taxon>Eukaryota</taxon>
        <taxon>Viridiplantae</taxon>
        <taxon>Streptophyta</taxon>
        <taxon>Embryophyta</taxon>
        <taxon>Tracheophyta</taxon>
        <taxon>Spermatophyta</taxon>
        <taxon>Magnoliopsida</taxon>
        <taxon>eudicotyledons</taxon>
        <taxon>Gunneridae</taxon>
        <taxon>Pentapetalae</taxon>
        <taxon>asterids</taxon>
        <taxon>lamiids</taxon>
        <taxon>Gentianales</taxon>
        <taxon>Rubiaceae</taxon>
        <taxon>Cinchonoideae</taxon>
        <taxon>Cinchoneae</taxon>
        <taxon>Cinchona</taxon>
    </lineage>
</organism>
<dbReference type="SUPFAM" id="SSF54001">
    <property type="entry name" value="Cysteine proteinases"/>
    <property type="match status" value="1"/>
</dbReference>
<name>A0ABD3AQ12_9GENT</name>
<proteinExistence type="predicted"/>
<reference evidence="1 2" key="1">
    <citation type="submission" date="2024-11" db="EMBL/GenBank/DDBJ databases">
        <title>A near-complete genome assembly of Cinchona calisaya.</title>
        <authorList>
            <person name="Lian D.C."/>
            <person name="Zhao X.W."/>
            <person name="Wei L."/>
        </authorList>
    </citation>
    <scope>NUCLEOTIDE SEQUENCE [LARGE SCALE GENOMIC DNA]</scope>
    <source>
        <tissue evidence="1">Nenye</tissue>
    </source>
</reference>
<protein>
    <submittedName>
        <fullName evidence="1">Uncharacterized protein</fullName>
    </submittedName>
</protein>
<keyword evidence="2" id="KW-1185">Reference proteome</keyword>
<dbReference type="AlphaFoldDB" id="A0ABD3AQ12"/>
<dbReference type="Gene3D" id="3.40.395.10">
    <property type="entry name" value="Adenoviral Proteinase, Chain A"/>
    <property type="match status" value="1"/>
</dbReference>
<dbReference type="EMBL" id="JBJUIK010000003">
    <property type="protein sequence ID" value="KAL3533134.1"/>
    <property type="molecule type" value="Genomic_DNA"/>
</dbReference>
<evidence type="ECO:0000313" key="2">
    <source>
        <dbReference type="Proteomes" id="UP001630127"/>
    </source>
</evidence>
<evidence type="ECO:0000313" key="1">
    <source>
        <dbReference type="EMBL" id="KAL3533134.1"/>
    </source>
</evidence>